<evidence type="ECO:0000313" key="1">
    <source>
        <dbReference type="EMBL" id="KKM06091.1"/>
    </source>
</evidence>
<accession>A0A0F9JK20</accession>
<gene>
    <name evidence="1" type="ORF">LCGC14_1747470</name>
</gene>
<dbReference type="AlphaFoldDB" id="A0A0F9JK20"/>
<comment type="caution">
    <text evidence="1">The sequence shown here is derived from an EMBL/GenBank/DDBJ whole genome shotgun (WGS) entry which is preliminary data.</text>
</comment>
<dbReference type="EMBL" id="LAZR01016075">
    <property type="protein sequence ID" value="KKM06091.1"/>
    <property type="molecule type" value="Genomic_DNA"/>
</dbReference>
<feature type="non-terminal residue" evidence="1">
    <location>
        <position position="1"/>
    </location>
</feature>
<sequence length="89" mass="10582">EHASVLDVARLNVSLMLLKGELYSPNWRHPGPLSRRVLAYRFRREVWWDLSGYIRGEPLCRSNALVRLDENALDRFARLLWVKRHEARN</sequence>
<reference evidence="1" key="1">
    <citation type="journal article" date="2015" name="Nature">
        <title>Complex archaea that bridge the gap between prokaryotes and eukaryotes.</title>
        <authorList>
            <person name="Spang A."/>
            <person name="Saw J.H."/>
            <person name="Jorgensen S.L."/>
            <person name="Zaremba-Niedzwiedzka K."/>
            <person name="Martijn J."/>
            <person name="Lind A.E."/>
            <person name="van Eijk R."/>
            <person name="Schleper C."/>
            <person name="Guy L."/>
            <person name="Ettema T.J."/>
        </authorList>
    </citation>
    <scope>NUCLEOTIDE SEQUENCE</scope>
</reference>
<protein>
    <submittedName>
        <fullName evidence="1">Uncharacterized protein</fullName>
    </submittedName>
</protein>
<name>A0A0F9JK20_9ZZZZ</name>
<proteinExistence type="predicted"/>
<organism evidence="1">
    <name type="scientific">marine sediment metagenome</name>
    <dbReference type="NCBI Taxonomy" id="412755"/>
    <lineage>
        <taxon>unclassified sequences</taxon>
        <taxon>metagenomes</taxon>
        <taxon>ecological metagenomes</taxon>
    </lineage>
</organism>